<sequence length="285" mass="31270">MVFGRLTTRPVRAVLHMISGARWRLFYASVLIAVGAYPAGVRAQFSCEKPVYLTLDTGHMGIAHLVAQVLARQQVVVTFFAANEPTQQGDGSLGSYWSAWWRDRAAEGHAFASHTWNHTYWRADAGTPTAPAFRVRPSAGPRAGQEFILSAAQYCDEITQSARRLQALTGQVPLPLFRAPGGKTSARLLAAAQACGYAHVGWSPAGFLGDELPSEQFSNQALLQEAFKNIRSGDILLAHLGIWSRKDPWAPAVLEPLIVGLKERGFCFRTLREHPRYAGWQAGKS</sequence>
<dbReference type="InterPro" id="IPR011330">
    <property type="entry name" value="Glyco_hydro/deAcase_b/a-brl"/>
</dbReference>
<dbReference type="PANTHER" id="PTHR10587">
    <property type="entry name" value="GLYCOSYL TRANSFERASE-RELATED"/>
    <property type="match status" value="1"/>
</dbReference>
<dbReference type="EMBL" id="SLXH01000009">
    <property type="protein sequence ID" value="TCP18214.1"/>
    <property type="molecule type" value="Genomic_DNA"/>
</dbReference>
<gene>
    <name evidence="2" type="ORF">EV674_1099</name>
</gene>
<dbReference type="InterPro" id="IPR002509">
    <property type="entry name" value="NODB_dom"/>
</dbReference>
<dbReference type="AlphaFoldDB" id="A0A4R2NB13"/>
<dbReference type="Pfam" id="PF01522">
    <property type="entry name" value="Polysacc_deac_1"/>
    <property type="match status" value="1"/>
</dbReference>
<reference evidence="2 3" key="1">
    <citation type="submission" date="2019-03" db="EMBL/GenBank/DDBJ databases">
        <title>Genomic Encyclopedia of Type Strains, Phase IV (KMG-IV): sequencing the most valuable type-strain genomes for metagenomic binning, comparative biology and taxonomic classification.</title>
        <authorList>
            <person name="Goeker M."/>
        </authorList>
    </citation>
    <scope>NUCLEOTIDE SEQUENCE [LARGE SCALE GENOMIC DNA]</scope>
    <source>
        <strain evidence="2 3">DSM 1837</strain>
    </source>
</reference>
<evidence type="ECO:0000313" key="2">
    <source>
        <dbReference type="EMBL" id="TCP18214.1"/>
    </source>
</evidence>
<keyword evidence="3" id="KW-1185">Reference proteome</keyword>
<protein>
    <submittedName>
        <fullName evidence="2">Peptidoglycan/xylan/chitin deacetylase (PgdA/CDA1 family)</fullName>
    </submittedName>
</protein>
<dbReference type="PROSITE" id="PS51677">
    <property type="entry name" value="NODB"/>
    <property type="match status" value="1"/>
</dbReference>
<dbReference type="PANTHER" id="PTHR10587:SF134">
    <property type="entry name" value="SECRETED PROTEIN"/>
    <property type="match status" value="1"/>
</dbReference>
<feature type="domain" description="NodB homology" evidence="1">
    <location>
        <begin position="49"/>
        <end position="269"/>
    </location>
</feature>
<evidence type="ECO:0000259" key="1">
    <source>
        <dbReference type="PROSITE" id="PS51677"/>
    </source>
</evidence>
<dbReference type="GO" id="GO:0016810">
    <property type="term" value="F:hydrolase activity, acting on carbon-nitrogen (but not peptide) bonds"/>
    <property type="evidence" value="ECO:0007669"/>
    <property type="project" value="InterPro"/>
</dbReference>
<dbReference type="InterPro" id="IPR050248">
    <property type="entry name" value="Polysacc_deacetylase_ArnD"/>
</dbReference>
<proteinExistence type="predicted"/>
<accession>A0A4R2NB13</accession>
<name>A0A4R2NB13_9BURK</name>
<dbReference type="Proteomes" id="UP000295182">
    <property type="component" value="Unassembled WGS sequence"/>
</dbReference>
<organism evidence="2 3">
    <name type="scientific">Simplicispira metamorpha</name>
    <dbReference type="NCBI Taxonomy" id="80881"/>
    <lineage>
        <taxon>Bacteria</taxon>
        <taxon>Pseudomonadati</taxon>
        <taxon>Pseudomonadota</taxon>
        <taxon>Betaproteobacteria</taxon>
        <taxon>Burkholderiales</taxon>
        <taxon>Comamonadaceae</taxon>
        <taxon>Simplicispira</taxon>
    </lineage>
</organism>
<dbReference type="GO" id="GO:0005975">
    <property type="term" value="P:carbohydrate metabolic process"/>
    <property type="evidence" value="ECO:0007669"/>
    <property type="project" value="InterPro"/>
</dbReference>
<dbReference type="SUPFAM" id="SSF88713">
    <property type="entry name" value="Glycoside hydrolase/deacetylase"/>
    <property type="match status" value="1"/>
</dbReference>
<dbReference type="CDD" id="cd10917">
    <property type="entry name" value="CE4_NodB_like_6s_7s"/>
    <property type="match status" value="1"/>
</dbReference>
<evidence type="ECO:0000313" key="3">
    <source>
        <dbReference type="Proteomes" id="UP000295182"/>
    </source>
</evidence>
<dbReference type="Gene3D" id="3.20.20.370">
    <property type="entry name" value="Glycoside hydrolase/deacetylase"/>
    <property type="match status" value="1"/>
</dbReference>
<comment type="caution">
    <text evidence="2">The sequence shown here is derived from an EMBL/GenBank/DDBJ whole genome shotgun (WGS) entry which is preliminary data.</text>
</comment>